<evidence type="ECO:0000256" key="3">
    <source>
        <dbReference type="ARBA" id="ARBA00023004"/>
    </source>
</evidence>
<dbReference type="InterPro" id="IPR009056">
    <property type="entry name" value="Cyt_c-like_dom"/>
</dbReference>
<keyword evidence="5" id="KW-0732">Signal</keyword>
<accession>A0ABW3KMU2</accession>
<comment type="caution">
    <text evidence="7">The sequence shown here is derived from an EMBL/GenBank/DDBJ whole genome shotgun (WGS) entry which is preliminary data.</text>
</comment>
<dbReference type="PANTHER" id="PTHR33751">
    <property type="entry name" value="CBB3-TYPE CYTOCHROME C OXIDASE SUBUNIT FIXP"/>
    <property type="match status" value="1"/>
</dbReference>
<keyword evidence="1 4" id="KW-0349">Heme</keyword>
<evidence type="ECO:0000313" key="7">
    <source>
        <dbReference type="EMBL" id="MFD1009311.1"/>
    </source>
</evidence>
<protein>
    <submittedName>
        <fullName evidence="7">C-type cytochrome</fullName>
    </submittedName>
</protein>
<feature type="domain" description="Cytochrome c" evidence="6">
    <location>
        <begin position="112"/>
        <end position="202"/>
    </location>
</feature>
<keyword evidence="3 4" id="KW-0408">Iron</keyword>
<dbReference type="InterPro" id="IPR024167">
    <property type="entry name" value="Cytochrome_c4-like"/>
</dbReference>
<dbReference type="RefSeq" id="WP_379559341.1">
    <property type="nucleotide sequence ID" value="NZ_JBHTJS010000058.1"/>
</dbReference>
<dbReference type="PROSITE" id="PS51007">
    <property type="entry name" value="CYTC"/>
    <property type="match status" value="2"/>
</dbReference>
<feature type="signal peptide" evidence="5">
    <location>
        <begin position="1"/>
        <end position="20"/>
    </location>
</feature>
<proteinExistence type="predicted"/>
<dbReference type="PIRSF" id="PIRSF000005">
    <property type="entry name" value="Cytochrome_c4"/>
    <property type="match status" value="1"/>
</dbReference>
<evidence type="ECO:0000256" key="1">
    <source>
        <dbReference type="ARBA" id="ARBA00022617"/>
    </source>
</evidence>
<feature type="chain" id="PRO_5047501851" evidence="5">
    <location>
        <begin position="21"/>
        <end position="204"/>
    </location>
</feature>
<dbReference type="Gene3D" id="1.10.760.10">
    <property type="entry name" value="Cytochrome c-like domain"/>
    <property type="match status" value="2"/>
</dbReference>
<evidence type="ECO:0000256" key="4">
    <source>
        <dbReference type="PROSITE-ProRule" id="PRU00433"/>
    </source>
</evidence>
<reference evidence="8" key="1">
    <citation type="journal article" date="2019" name="Int. J. Syst. Evol. Microbiol.">
        <title>The Global Catalogue of Microorganisms (GCM) 10K type strain sequencing project: providing services to taxonomists for standard genome sequencing and annotation.</title>
        <authorList>
            <consortium name="The Broad Institute Genomics Platform"/>
            <consortium name="The Broad Institute Genome Sequencing Center for Infectious Disease"/>
            <person name="Wu L."/>
            <person name="Ma J."/>
        </authorList>
    </citation>
    <scope>NUCLEOTIDE SEQUENCE [LARGE SCALE GENOMIC DNA]</scope>
    <source>
        <strain evidence="8">CCUG 60525</strain>
    </source>
</reference>
<name>A0ABW3KMU2_9GAMM</name>
<dbReference type="SUPFAM" id="SSF46626">
    <property type="entry name" value="Cytochrome c"/>
    <property type="match status" value="2"/>
</dbReference>
<evidence type="ECO:0000256" key="5">
    <source>
        <dbReference type="SAM" id="SignalP"/>
    </source>
</evidence>
<keyword evidence="8" id="KW-1185">Reference proteome</keyword>
<dbReference type="InterPro" id="IPR036909">
    <property type="entry name" value="Cyt_c-like_dom_sf"/>
</dbReference>
<evidence type="ECO:0000313" key="8">
    <source>
        <dbReference type="Proteomes" id="UP001597048"/>
    </source>
</evidence>
<keyword evidence="2 4" id="KW-0479">Metal-binding</keyword>
<feature type="domain" description="Cytochrome c" evidence="6">
    <location>
        <begin position="1"/>
        <end position="95"/>
    </location>
</feature>
<evidence type="ECO:0000259" key="6">
    <source>
        <dbReference type="PROSITE" id="PS51007"/>
    </source>
</evidence>
<dbReference type="Pfam" id="PF00034">
    <property type="entry name" value="Cytochrom_C"/>
    <property type="match status" value="2"/>
</dbReference>
<dbReference type="PANTHER" id="PTHR33751:SF11">
    <property type="entry name" value="BLL4483 PROTEIN"/>
    <property type="match status" value="1"/>
</dbReference>
<sequence length="204" mass="21725">MKKLVFLASALAINALPASAEMPPQAAACIACHQTTGLGMPHLAPAIAGMPAAYLMAQLEHFKTGERNNPIMKPMAMMLDEAGVKVTSEWFASLPFPQPTDLVFRGEKSPQDITDLGEKLAYLGAWERDLPSCVSCHGPAGVGVGETFPSLAGQHADYIENQLNAWQNGARTGDSNGLMSHVAEKLTAEEITAVAKYFASVEVK</sequence>
<evidence type="ECO:0000256" key="2">
    <source>
        <dbReference type="ARBA" id="ARBA00022723"/>
    </source>
</evidence>
<dbReference type="EMBL" id="JBHTJS010000058">
    <property type="protein sequence ID" value="MFD1009311.1"/>
    <property type="molecule type" value="Genomic_DNA"/>
</dbReference>
<dbReference type="Proteomes" id="UP001597048">
    <property type="component" value="Unassembled WGS sequence"/>
</dbReference>
<organism evidence="7 8">
    <name type="scientific">Oceanisphaera ostreae</name>
    <dbReference type="NCBI Taxonomy" id="914151"/>
    <lineage>
        <taxon>Bacteria</taxon>
        <taxon>Pseudomonadati</taxon>
        <taxon>Pseudomonadota</taxon>
        <taxon>Gammaproteobacteria</taxon>
        <taxon>Aeromonadales</taxon>
        <taxon>Aeromonadaceae</taxon>
        <taxon>Oceanisphaera</taxon>
    </lineage>
</organism>
<gene>
    <name evidence="7" type="ORF">ACFQ1C_14270</name>
</gene>
<dbReference type="InterPro" id="IPR050597">
    <property type="entry name" value="Cytochrome_c_Oxidase_Subunit"/>
</dbReference>